<evidence type="ECO:0000256" key="3">
    <source>
        <dbReference type="ARBA" id="ARBA00011245"/>
    </source>
</evidence>
<protein>
    <recommendedName>
        <fullName evidence="5">Maltokinase</fullName>
        <ecNumber evidence="4">2.7.1.175</ecNumber>
    </recommendedName>
    <alternativeName>
        <fullName evidence="13">Maltose-1-phosphate synthase</fullName>
    </alternativeName>
</protein>
<dbReference type="EC" id="2.7.1.175" evidence="4"/>
<keyword evidence="7" id="KW-0808">Transferase</keyword>
<dbReference type="InterPro" id="IPR011009">
    <property type="entry name" value="Kinase-like_dom_sf"/>
</dbReference>
<comment type="similarity">
    <text evidence="2">Belongs to the aminoglycoside phosphotransferase family.</text>
</comment>
<evidence type="ECO:0000259" key="16">
    <source>
        <dbReference type="Pfam" id="PF18085"/>
    </source>
</evidence>
<evidence type="ECO:0000256" key="7">
    <source>
        <dbReference type="ARBA" id="ARBA00022679"/>
    </source>
</evidence>
<evidence type="ECO:0000256" key="11">
    <source>
        <dbReference type="ARBA" id="ARBA00023056"/>
    </source>
</evidence>
<name>A0ABN3ENV1_9ACTN</name>
<keyword evidence="11" id="KW-0320">Glycogen biosynthesis</keyword>
<comment type="catalytic activity">
    <reaction evidence="14">
        <text>D-maltose + ATP = alpha-maltose 1-phosphate + ADP + H(+)</text>
        <dbReference type="Rhea" id="RHEA:31915"/>
        <dbReference type="ChEBI" id="CHEBI:15378"/>
        <dbReference type="ChEBI" id="CHEBI:17306"/>
        <dbReference type="ChEBI" id="CHEBI:30616"/>
        <dbReference type="ChEBI" id="CHEBI:63576"/>
        <dbReference type="ChEBI" id="CHEBI:456216"/>
        <dbReference type="EC" id="2.7.1.175"/>
    </reaction>
</comment>
<feature type="region of interest" description="Disordered" evidence="15">
    <location>
        <begin position="1"/>
        <end position="20"/>
    </location>
</feature>
<dbReference type="InterPro" id="IPR040999">
    <property type="entry name" value="Mak_N_cap"/>
</dbReference>
<evidence type="ECO:0000256" key="5">
    <source>
        <dbReference type="ARBA" id="ARBA00013882"/>
    </source>
</evidence>
<dbReference type="SUPFAM" id="SSF56112">
    <property type="entry name" value="Protein kinase-like (PK-like)"/>
    <property type="match status" value="1"/>
</dbReference>
<evidence type="ECO:0000256" key="2">
    <source>
        <dbReference type="ARBA" id="ARBA00006219"/>
    </source>
</evidence>
<comment type="subunit">
    <text evidence="3">Monomer.</text>
</comment>
<evidence type="ECO:0000256" key="6">
    <source>
        <dbReference type="ARBA" id="ARBA00022600"/>
    </source>
</evidence>
<comment type="caution">
    <text evidence="17">The sequence shown here is derived from an EMBL/GenBank/DDBJ whole genome shotgun (WGS) entry which is preliminary data.</text>
</comment>
<feature type="domain" description="Maltokinase N-terminal cap" evidence="16">
    <location>
        <begin position="35"/>
        <end position="122"/>
    </location>
</feature>
<evidence type="ECO:0000256" key="8">
    <source>
        <dbReference type="ARBA" id="ARBA00022741"/>
    </source>
</evidence>
<keyword evidence="9" id="KW-0418">Kinase</keyword>
<dbReference type="RefSeq" id="WP_344639417.1">
    <property type="nucleotide sequence ID" value="NZ_BAAATR010000031.1"/>
</dbReference>
<comment type="pathway">
    <text evidence="1">Glycan biosynthesis; glycogen biosynthesis.</text>
</comment>
<keyword evidence="8" id="KW-0547">Nucleotide-binding</keyword>
<keyword evidence="6" id="KW-0321">Glycogen metabolism</keyword>
<organism evidence="17 18">
    <name type="scientific">Kitasatospora cystarginea</name>
    <dbReference type="NCBI Taxonomy" id="58350"/>
    <lineage>
        <taxon>Bacteria</taxon>
        <taxon>Bacillati</taxon>
        <taxon>Actinomycetota</taxon>
        <taxon>Actinomycetes</taxon>
        <taxon>Kitasatosporales</taxon>
        <taxon>Streptomycetaceae</taxon>
        <taxon>Kitasatospora</taxon>
    </lineage>
</organism>
<reference evidence="17 18" key="1">
    <citation type="journal article" date="2019" name="Int. J. Syst. Evol. Microbiol.">
        <title>The Global Catalogue of Microorganisms (GCM) 10K type strain sequencing project: providing services to taxonomists for standard genome sequencing and annotation.</title>
        <authorList>
            <consortium name="The Broad Institute Genomics Platform"/>
            <consortium name="The Broad Institute Genome Sequencing Center for Infectious Disease"/>
            <person name="Wu L."/>
            <person name="Ma J."/>
        </authorList>
    </citation>
    <scope>NUCLEOTIDE SEQUENCE [LARGE SCALE GENOMIC DNA]</scope>
    <source>
        <strain evidence="17 18">JCM 7356</strain>
    </source>
</reference>
<evidence type="ECO:0000256" key="15">
    <source>
        <dbReference type="SAM" id="MobiDB-lite"/>
    </source>
</evidence>
<gene>
    <name evidence="17" type="ORF">GCM10010430_57520</name>
</gene>
<feature type="compositionally biased region" description="Basic and acidic residues" evidence="15">
    <location>
        <begin position="1"/>
        <end position="12"/>
    </location>
</feature>
<keyword evidence="12" id="KW-0119">Carbohydrate metabolism</keyword>
<proteinExistence type="inferred from homology"/>
<evidence type="ECO:0000256" key="4">
    <source>
        <dbReference type="ARBA" id="ARBA00011962"/>
    </source>
</evidence>
<evidence type="ECO:0000256" key="1">
    <source>
        <dbReference type="ARBA" id="ARBA00004964"/>
    </source>
</evidence>
<keyword evidence="10" id="KW-0067">ATP-binding</keyword>
<evidence type="ECO:0000256" key="10">
    <source>
        <dbReference type="ARBA" id="ARBA00022840"/>
    </source>
</evidence>
<evidence type="ECO:0000256" key="14">
    <source>
        <dbReference type="ARBA" id="ARBA00049067"/>
    </source>
</evidence>
<evidence type="ECO:0000313" key="17">
    <source>
        <dbReference type="EMBL" id="GAA2265096.1"/>
    </source>
</evidence>
<dbReference type="Gene3D" id="3.90.1200.10">
    <property type="match status" value="1"/>
</dbReference>
<keyword evidence="18" id="KW-1185">Reference proteome</keyword>
<feature type="region of interest" description="Disordered" evidence="15">
    <location>
        <begin position="412"/>
        <end position="431"/>
    </location>
</feature>
<evidence type="ECO:0000256" key="12">
    <source>
        <dbReference type="ARBA" id="ARBA00023277"/>
    </source>
</evidence>
<accession>A0ABN3ENV1</accession>
<dbReference type="Pfam" id="PF18085">
    <property type="entry name" value="Mak_N_cap"/>
    <property type="match status" value="1"/>
</dbReference>
<evidence type="ECO:0000313" key="18">
    <source>
        <dbReference type="Proteomes" id="UP001500305"/>
    </source>
</evidence>
<dbReference type="Proteomes" id="UP001500305">
    <property type="component" value="Unassembled WGS sequence"/>
</dbReference>
<dbReference type="EMBL" id="BAAATR010000031">
    <property type="protein sequence ID" value="GAA2265096.1"/>
    <property type="molecule type" value="Genomic_DNA"/>
</dbReference>
<evidence type="ECO:0000256" key="13">
    <source>
        <dbReference type="ARBA" id="ARBA00031251"/>
    </source>
</evidence>
<sequence>MAGAATREDRTTRGHTTAAEGDRLLGPLLPALRPWLVTRRWFSQESGCLQDIRPVSTAVLPGGGAVLLHAVVVVRHTSSAARRYQLLLGLRRELPARLAAAAIGQAVGGEWDGWWLYEATEDPESMSRLLDSAAHEASSPLQLVRCLDTPVRADLAARQLRLEQSNTSVVYGDRLLLKLLRRPEDGPHPEVAVLRALTEVRSTRTPRLVGWLRLADGPGGGGADGSGGAESVLGVLTEFLAAEGTGWELAVRQAGDFLEARHPAAPAVDGFHVEARALGAAVAELHSALAEAFPTVRLEPGEVLRQTAELARSLRSAVREVPRLEAYAGRIAGLYEDYEKVALRGDLTAQRLHGDLHLGQVLRTAEGWKVIDFEGEPLRPVAERGLPQPALRDVAGMLRSFDYAARQAFAARPPGGELPQEPSAAPERRRRARRAQAWAVRNRRAFTAGYTAAGGADPHCHPVVLHAFEAEKAVYEAVYEARHRPDWLPIPLAALQRLVSGR</sequence>
<evidence type="ECO:0000256" key="9">
    <source>
        <dbReference type="ARBA" id="ARBA00022777"/>
    </source>
</evidence>